<evidence type="ECO:0000256" key="2">
    <source>
        <dbReference type="SAM" id="SignalP"/>
    </source>
</evidence>
<dbReference type="PANTHER" id="PTHR10963:SF55">
    <property type="entry name" value="GLYCOSIDE HYDROLASE FAMILY 16 PROTEIN"/>
    <property type="match status" value="1"/>
</dbReference>
<dbReference type="CDD" id="cd08024">
    <property type="entry name" value="GH16_CCF"/>
    <property type="match status" value="1"/>
</dbReference>
<dbReference type="AlphaFoldDB" id="A0A1X7UC04"/>
<gene>
    <name evidence="4" type="primary">100632332</name>
</gene>
<dbReference type="InterPro" id="IPR050546">
    <property type="entry name" value="Glycosyl_Hydrlase_16"/>
</dbReference>
<dbReference type="EnsemblMetazoa" id="Aqu2.1.24992_001">
    <property type="protein sequence ID" value="Aqu2.1.24992_001"/>
    <property type="gene ID" value="Aqu2.1.24992"/>
</dbReference>
<evidence type="ECO:0000313" key="5">
    <source>
        <dbReference type="Proteomes" id="UP000007879"/>
    </source>
</evidence>
<dbReference type="InParanoid" id="A0A1X7UC04"/>
<evidence type="ECO:0000313" key="4">
    <source>
        <dbReference type="EnsemblMetazoa" id="Aqu2.1.24992_001"/>
    </source>
</evidence>
<dbReference type="OrthoDB" id="4781at2759"/>
<sequence>MAFCRLVLLAIGVCCLTKTSNGDDLVLALEDEFKTFNLSLWKHELTLSGGGNWEFEAYLNNRSNSYVRDGVLYIKPTLLEDQIGLANVKDGFDMNIWGGSPADLCTQNEFYGCERTSGAGGNYLNPIKSARLRTAESFNFKYGKVEVKAKAPKGDWLWPAIWMLPRHQQYGMWPTSGEIDIMESRGNPPSYPPGGYNSFGSTLHWGIDYFHEFFSKTHATKTGTDLTADFHVYGLIWNETYIGTYFDDESNVVLSVPINQSFWSMTGLKSPPWDNPWVGAGNNAPFDQEFYLVINLACGGTVGYFPDGNGKPWSDTSPHAVNEFYDAKAQWYSTWEGESSALQIESVKVWVYPSISTVNGHPIKTEFVRDPATTGPHYSN</sequence>
<keyword evidence="2" id="KW-0732">Signal</keyword>
<dbReference type="InterPro" id="IPR013320">
    <property type="entry name" value="ConA-like_dom_sf"/>
</dbReference>
<dbReference type="Proteomes" id="UP000007879">
    <property type="component" value="Unassembled WGS sequence"/>
</dbReference>
<dbReference type="PROSITE" id="PS51762">
    <property type="entry name" value="GH16_2"/>
    <property type="match status" value="1"/>
</dbReference>
<dbReference type="InterPro" id="IPR000757">
    <property type="entry name" value="Beta-glucanase-like"/>
</dbReference>
<dbReference type="KEGG" id="aqu:100632332"/>
<keyword evidence="5" id="KW-1185">Reference proteome</keyword>
<dbReference type="EnsemblMetazoa" id="XM_019999645.1">
    <property type="protein sequence ID" value="XP_019855204.1"/>
    <property type="gene ID" value="LOC100632332"/>
</dbReference>
<proteinExistence type="inferred from homology"/>
<evidence type="ECO:0000259" key="3">
    <source>
        <dbReference type="PROSITE" id="PS51762"/>
    </source>
</evidence>
<dbReference type="Gene3D" id="2.60.120.200">
    <property type="match status" value="1"/>
</dbReference>
<feature type="domain" description="GH16" evidence="3">
    <location>
        <begin position="18"/>
        <end position="355"/>
    </location>
</feature>
<dbReference type="GO" id="GO:0004553">
    <property type="term" value="F:hydrolase activity, hydrolyzing O-glycosyl compounds"/>
    <property type="evidence" value="ECO:0007669"/>
    <property type="project" value="InterPro"/>
</dbReference>
<dbReference type="eggNOG" id="ENOG502QRX5">
    <property type="taxonomic scope" value="Eukaryota"/>
</dbReference>
<accession>A0A1X7UC04</accession>
<protein>
    <recommendedName>
        <fullName evidence="3">GH16 domain-containing protein</fullName>
    </recommendedName>
</protein>
<reference evidence="5" key="1">
    <citation type="journal article" date="2010" name="Nature">
        <title>The Amphimedon queenslandica genome and the evolution of animal complexity.</title>
        <authorList>
            <person name="Srivastava M."/>
            <person name="Simakov O."/>
            <person name="Chapman J."/>
            <person name="Fahey B."/>
            <person name="Gauthier M.E."/>
            <person name="Mitros T."/>
            <person name="Richards G.S."/>
            <person name="Conaco C."/>
            <person name="Dacre M."/>
            <person name="Hellsten U."/>
            <person name="Larroux C."/>
            <person name="Putnam N.H."/>
            <person name="Stanke M."/>
            <person name="Adamska M."/>
            <person name="Darling A."/>
            <person name="Degnan S.M."/>
            <person name="Oakley T.H."/>
            <person name="Plachetzki D.C."/>
            <person name="Zhai Y."/>
            <person name="Adamski M."/>
            <person name="Calcino A."/>
            <person name="Cummins S.F."/>
            <person name="Goodstein D.M."/>
            <person name="Harris C."/>
            <person name="Jackson D.J."/>
            <person name="Leys S.P."/>
            <person name="Shu S."/>
            <person name="Woodcroft B.J."/>
            <person name="Vervoort M."/>
            <person name="Kosik K.S."/>
            <person name="Manning G."/>
            <person name="Degnan B.M."/>
            <person name="Rokhsar D.S."/>
        </authorList>
    </citation>
    <scope>NUCLEOTIDE SEQUENCE [LARGE SCALE GENOMIC DNA]</scope>
</reference>
<comment type="similarity">
    <text evidence="1">Belongs to the glycosyl hydrolase 16 family.</text>
</comment>
<evidence type="ECO:0000256" key="1">
    <source>
        <dbReference type="ARBA" id="ARBA00006865"/>
    </source>
</evidence>
<dbReference type="OMA" id="EFYGCER"/>
<feature type="chain" id="PRO_5010884417" description="GH16 domain-containing protein" evidence="2">
    <location>
        <begin position="23"/>
        <end position="380"/>
    </location>
</feature>
<dbReference type="Pfam" id="PF00722">
    <property type="entry name" value="Glyco_hydro_16"/>
    <property type="match status" value="1"/>
</dbReference>
<organism evidence="4">
    <name type="scientific">Amphimedon queenslandica</name>
    <name type="common">Sponge</name>
    <dbReference type="NCBI Taxonomy" id="400682"/>
    <lineage>
        <taxon>Eukaryota</taxon>
        <taxon>Metazoa</taxon>
        <taxon>Porifera</taxon>
        <taxon>Demospongiae</taxon>
        <taxon>Heteroscleromorpha</taxon>
        <taxon>Haplosclerida</taxon>
        <taxon>Niphatidae</taxon>
        <taxon>Amphimedon</taxon>
    </lineage>
</organism>
<name>A0A1X7UC04_AMPQE</name>
<reference evidence="4" key="2">
    <citation type="submission" date="2017-05" db="UniProtKB">
        <authorList>
            <consortium name="EnsemblMetazoa"/>
        </authorList>
    </citation>
    <scope>IDENTIFICATION</scope>
</reference>
<dbReference type="PANTHER" id="PTHR10963">
    <property type="entry name" value="GLYCOSYL HYDROLASE-RELATED"/>
    <property type="match status" value="1"/>
</dbReference>
<dbReference type="STRING" id="400682.A0A1X7UC04"/>
<dbReference type="SUPFAM" id="SSF49899">
    <property type="entry name" value="Concanavalin A-like lectins/glucanases"/>
    <property type="match status" value="1"/>
</dbReference>
<feature type="signal peptide" evidence="2">
    <location>
        <begin position="1"/>
        <end position="22"/>
    </location>
</feature>
<dbReference type="GO" id="GO:0005975">
    <property type="term" value="P:carbohydrate metabolic process"/>
    <property type="evidence" value="ECO:0007669"/>
    <property type="project" value="InterPro"/>
</dbReference>